<evidence type="ECO:0000313" key="7">
    <source>
        <dbReference type="Proteomes" id="UP000095401"/>
    </source>
</evidence>
<dbReference type="PANTHER" id="PTHR35272:SF4">
    <property type="entry name" value="THIOL:DISULFIDE INTERCHANGE PROTEIN DSBG"/>
    <property type="match status" value="1"/>
</dbReference>
<evidence type="ECO:0000259" key="5">
    <source>
        <dbReference type="PROSITE" id="PS51007"/>
    </source>
</evidence>
<dbReference type="InterPro" id="IPR051470">
    <property type="entry name" value="Thiol:disulfide_interchange"/>
</dbReference>
<dbReference type="InterPro" id="IPR033954">
    <property type="entry name" value="DiS-bond_Isoase_DsbC/G"/>
</dbReference>
<accession>A0A1D8ILY2</accession>
<dbReference type="RefSeq" id="WP_070077858.1">
    <property type="nucleotide sequence ID" value="NZ_CP017415.1"/>
</dbReference>
<dbReference type="SUPFAM" id="SSF52833">
    <property type="entry name" value="Thioredoxin-like"/>
    <property type="match status" value="1"/>
</dbReference>
<dbReference type="InterPro" id="IPR012336">
    <property type="entry name" value="Thioredoxin-like_fold"/>
</dbReference>
<dbReference type="GO" id="GO:0009055">
    <property type="term" value="F:electron transfer activity"/>
    <property type="evidence" value="ECO:0007669"/>
    <property type="project" value="InterPro"/>
</dbReference>
<dbReference type="Proteomes" id="UP000095401">
    <property type="component" value="Chromosome"/>
</dbReference>
<dbReference type="GO" id="GO:0046872">
    <property type="term" value="F:metal ion binding"/>
    <property type="evidence" value="ECO:0007669"/>
    <property type="project" value="UniProtKB-KW"/>
</dbReference>
<evidence type="ECO:0000313" key="6">
    <source>
        <dbReference type="EMBL" id="AOU97473.1"/>
    </source>
</evidence>
<keyword evidence="2 3" id="KW-0408">Iron</keyword>
<keyword evidence="7" id="KW-1185">Reference proteome</keyword>
<dbReference type="InterPro" id="IPR009056">
    <property type="entry name" value="Cyt_c-like_dom"/>
</dbReference>
<dbReference type="KEGG" id="aprs:BI364_05335"/>
<comment type="function">
    <text evidence="4">Required for disulfide bond formation in some periplasmic proteins. Acts by transferring its disulfide bond to other proteins and is reduced in the process.</text>
</comment>
<dbReference type="PANTHER" id="PTHR35272">
    <property type="entry name" value="THIOL:DISULFIDE INTERCHANGE PROTEIN DSBC-RELATED"/>
    <property type="match status" value="1"/>
</dbReference>
<keyword evidence="4" id="KW-0676">Redox-active center</keyword>
<keyword evidence="4" id="KW-0732">Signal</keyword>
<reference evidence="7" key="1">
    <citation type="submission" date="2016-09" db="EMBL/GenBank/DDBJ databases">
        <title>Acidihalobacter prosperus F5.</title>
        <authorList>
            <person name="Khaleque H.N."/>
            <person name="Ramsay J.P."/>
            <person name="Kaksonen A.H."/>
            <person name="Boxall N.J."/>
            <person name="Watkin E.L.J."/>
        </authorList>
    </citation>
    <scope>NUCLEOTIDE SEQUENCE [LARGE SCALE GENOMIC DNA]</scope>
    <source>
        <strain evidence="7">F5</strain>
    </source>
</reference>
<dbReference type="GO" id="GO:0042597">
    <property type="term" value="C:periplasmic space"/>
    <property type="evidence" value="ECO:0007669"/>
    <property type="project" value="UniProtKB-SubCell"/>
</dbReference>
<keyword evidence="3" id="KW-0349">Heme</keyword>
<comment type="subcellular location">
    <subcellularLocation>
        <location evidence="4">Periplasm</location>
    </subcellularLocation>
</comment>
<evidence type="ECO:0000256" key="2">
    <source>
        <dbReference type="ARBA" id="ARBA00023004"/>
    </source>
</evidence>
<evidence type="ECO:0000256" key="4">
    <source>
        <dbReference type="RuleBase" id="RU364038"/>
    </source>
</evidence>
<keyword evidence="1 3" id="KW-0479">Metal-binding</keyword>
<dbReference type="CDD" id="cd03020">
    <property type="entry name" value="DsbA_DsbC_DsbG"/>
    <property type="match status" value="1"/>
</dbReference>
<evidence type="ECO:0000256" key="3">
    <source>
        <dbReference type="PROSITE-ProRule" id="PRU00433"/>
    </source>
</evidence>
<protein>
    <recommendedName>
        <fullName evidence="4">Thiol:disulfide interchange protein</fullName>
    </recommendedName>
</protein>
<dbReference type="Gene3D" id="3.40.30.10">
    <property type="entry name" value="Glutaredoxin"/>
    <property type="match status" value="1"/>
</dbReference>
<sequence>MPFLQKPYALFAAFLLIAGLVASPAHAASGNPAISLLKDVHKAVQITEGKGAKTLYIFFDPNCPYCHKLFEELRPYVKRDEVTVHWITVGILTSTSPGKAAAILQSKDRLKAFYQSEHDWNFGDTPGGGIAPLQNPSAKTRHELDINNGLLADHGLNGVPVTLFATTDGSAFYFEGTPPPDKLAEILQYVK</sequence>
<feature type="domain" description="Cytochrome c" evidence="5">
    <location>
        <begin position="49"/>
        <end position="191"/>
    </location>
</feature>
<dbReference type="Pfam" id="PF13098">
    <property type="entry name" value="Thioredoxin_2"/>
    <property type="match status" value="1"/>
</dbReference>
<dbReference type="AlphaFoldDB" id="A0A1D8ILY2"/>
<dbReference type="EMBL" id="CP017415">
    <property type="protein sequence ID" value="AOU97473.1"/>
    <property type="molecule type" value="Genomic_DNA"/>
</dbReference>
<name>A0A1D8ILY2_9GAMM</name>
<feature type="chain" id="PRO_5010007772" description="Thiol:disulfide interchange protein" evidence="4">
    <location>
        <begin position="28"/>
        <end position="191"/>
    </location>
</feature>
<comment type="similarity">
    <text evidence="4">Belongs to the thioredoxin family. DsbC subfamily.</text>
</comment>
<dbReference type="InterPro" id="IPR036249">
    <property type="entry name" value="Thioredoxin-like_sf"/>
</dbReference>
<evidence type="ECO:0000256" key="1">
    <source>
        <dbReference type="ARBA" id="ARBA00022723"/>
    </source>
</evidence>
<gene>
    <name evidence="6" type="ORF">BI364_05335</name>
</gene>
<dbReference type="PROSITE" id="PS51007">
    <property type="entry name" value="CYTC"/>
    <property type="match status" value="1"/>
</dbReference>
<dbReference type="GO" id="GO:0020037">
    <property type="term" value="F:heme binding"/>
    <property type="evidence" value="ECO:0007669"/>
    <property type="project" value="InterPro"/>
</dbReference>
<keyword evidence="4" id="KW-0574">Periplasm</keyword>
<organism evidence="6 7">
    <name type="scientific">Acidihalobacter yilgarnensis</name>
    <dbReference type="NCBI Taxonomy" id="2819280"/>
    <lineage>
        <taxon>Bacteria</taxon>
        <taxon>Pseudomonadati</taxon>
        <taxon>Pseudomonadota</taxon>
        <taxon>Gammaproteobacteria</taxon>
        <taxon>Chromatiales</taxon>
        <taxon>Ectothiorhodospiraceae</taxon>
        <taxon>Acidihalobacter</taxon>
    </lineage>
</organism>
<proteinExistence type="inferred from homology"/>
<feature type="signal peptide" evidence="4">
    <location>
        <begin position="1"/>
        <end position="27"/>
    </location>
</feature>